<dbReference type="InterPro" id="IPR002223">
    <property type="entry name" value="Kunitz_BPTI"/>
</dbReference>
<evidence type="ECO:0000313" key="3">
    <source>
        <dbReference type="EMBL" id="JAA71234.1"/>
    </source>
</evidence>
<proteinExistence type="evidence at transcript level"/>
<dbReference type="Gene3D" id="4.10.410.10">
    <property type="entry name" value="Pancreatic trypsin inhibitor Kunitz domain"/>
    <property type="match status" value="1"/>
</dbReference>
<protein>
    <submittedName>
        <fullName evidence="3">Putative salivary kunitz domain protein</fullName>
    </submittedName>
</protein>
<dbReference type="InterPro" id="IPR036880">
    <property type="entry name" value="Kunitz_BPTI_sf"/>
</dbReference>
<dbReference type="PROSITE" id="PS50279">
    <property type="entry name" value="BPTI_KUNITZ_2"/>
    <property type="match status" value="1"/>
</dbReference>
<sequence length="94" mass="10331">MKLLLIAVVISIHTTGFLTTAKVGCEPLYHGGRGGAGGANVQPKWSFNPQTNHCQIVMVKSGCNPRNNCFPSEDECEQHCDPWVLEFEKEQTQG</sequence>
<dbReference type="GO" id="GO:0004867">
    <property type="term" value="F:serine-type endopeptidase inhibitor activity"/>
    <property type="evidence" value="ECO:0007669"/>
    <property type="project" value="InterPro"/>
</dbReference>
<dbReference type="SUPFAM" id="SSF57362">
    <property type="entry name" value="BPTI-like"/>
    <property type="match status" value="1"/>
</dbReference>
<evidence type="ECO:0000256" key="1">
    <source>
        <dbReference type="SAM" id="SignalP"/>
    </source>
</evidence>
<name>A0A0K8RL21_IXORI</name>
<evidence type="ECO:0000259" key="2">
    <source>
        <dbReference type="PROSITE" id="PS50279"/>
    </source>
</evidence>
<keyword evidence="1" id="KW-0732">Signal</keyword>
<dbReference type="AlphaFoldDB" id="A0A0K8RL21"/>
<organism evidence="3">
    <name type="scientific">Ixodes ricinus</name>
    <name type="common">Common tick</name>
    <name type="synonym">Acarus ricinus</name>
    <dbReference type="NCBI Taxonomy" id="34613"/>
    <lineage>
        <taxon>Eukaryota</taxon>
        <taxon>Metazoa</taxon>
        <taxon>Ecdysozoa</taxon>
        <taxon>Arthropoda</taxon>
        <taxon>Chelicerata</taxon>
        <taxon>Arachnida</taxon>
        <taxon>Acari</taxon>
        <taxon>Parasitiformes</taxon>
        <taxon>Ixodida</taxon>
        <taxon>Ixodoidea</taxon>
        <taxon>Ixodidae</taxon>
        <taxon>Ixodinae</taxon>
        <taxon>Ixodes</taxon>
    </lineage>
</organism>
<dbReference type="EMBL" id="GADI01002574">
    <property type="protein sequence ID" value="JAA71234.1"/>
    <property type="molecule type" value="mRNA"/>
</dbReference>
<feature type="chain" id="PRO_5005518158" evidence="1">
    <location>
        <begin position="17"/>
        <end position="94"/>
    </location>
</feature>
<dbReference type="Pfam" id="PF00014">
    <property type="entry name" value="Kunitz_BPTI"/>
    <property type="match status" value="1"/>
</dbReference>
<feature type="signal peptide" evidence="1">
    <location>
        <begin position="1"/>
        <end position="16"/>
    </location>
</feature>
<accession>A0A0K8RL21</accession>
<feature type="domain" description="BPTI/Kunitz inhibitor" evidence="2">
    <location>
        <begin position="25"/>
        <end position="80"/>
    </location>
</feature>
<reference evidence="3" key="1">
    <citation type="submission" date="2012-12" db="EMBL/GenBank/DDBJ databases">
        <title>Identification and characterization of a phenylalanine ammonia-lyase gene family in Isatis indigotica Fort.</title>
        <authorList>
            <person name="Liu Q."/>
            <person name="Chen J."/>
            <person name="Zhou X."/>
            <person name="Di P."/>
            <person name="Xiao Y."/>
            <person name="Xuan H."/>
            <person name="Zhang L."/>
            <person name="Chen W."/>
        </authorList>
    </citation>
    <scope>NUCLEOTIDE SEQUENCE</scope>
    <source>
        <tissue evidence="3">Salivary gland</tissue>
    </source>
</reference>